<gene>
    <name evidence="1" type="ORF">NIOZUU159_00162</name>
</gene>
<name>A0A7S9SUP2_9VIRU</name>
<sequence>MTIAIQSIESFSDFVNKLEEVYKNQLIYRTLIVYGNKKYVSIYKYMLEQNNNSVYVVNNKKIDYDKLDYRILMINDKKFKDFVEKNGRDFYNLVIYTPCSNSNNKI</sequence>
<reference evidence="1" key="1">
    <citation type="submission" date="2020-08" db="EMBL/GenBank/DDBJ databases">
        <title>Bridging the membrane lipid divide: bacteria of the FCB group superphylum have the potential to synthesize archaeal ether lipids.</title>
        <authorList>
            <person name="Villanueva L."/>
            <person name="von Meijenfeldt F.A.B."/>
            <person name="Westbye A.B."/>
            <person name="Yadav S."/>
            <person name="Hopmans E.C."/>
            <person name="Dutilh B.E."/>
            <person name="Sinninghe Damste J.S."/>
        </authorList>
    </citation>
    <scope>NUCLEOTIDE SEQUENCE</scope>
    <source>
        <strain evidence="1">NIOZ-UU159</strain>
    </source>
</reference>
<organism evidence="1">
    <name type="scientific">Virus NIOZ-UU159</name>
    <dbReference type="NCBI Taxonomy" id="2763270"/>
    <lineage>
        <taxon>Viruses</taxon>
    </lineage>
</organism>
<dbReference type="EMBL" id="MW030592">
    <property type="protein sequence ID" value="QPI16668.1"/>
    <property type="molecule type" value="Genomic_DNA"/>
</dbReference>
<protein>
    <submittedName>
        <fullName evidence="1">Uncharacterized protein</fullName>
    </submittedName>
</protein>
<proteinExistence type="predicted"/>
<evidence type="ECO:0000313" key="1">
    <source>
        <dbReference type="EMBL" id="QPI16668.1"/>
    </source>
</evidence>
<accession>A0A7S9SUP2</accession>